<dbReference type="SMART" id="SM00390">
    <property type="entry name" value="GoLoco"/>
    <property type="match status" value="1"/>
</dbReference>
<dbReference type="InterPro" id="IPR035974">
    <property type="entry name" value="Rap/Ran-GAP_sf"/>
</dbReference>
<dbReference type="InterPro" id="IPR011990">
    <property type="entry name" value="TPR-like_helical_dom_sf"/>
</dbReference>
<feature type="region of interest" description="Disordered" evidence="2">
    <location>
        <begin position="76"/>
        <end position="120"/>
    </location>
</feature>
<sequence>MTKENEDPVKFEIISMKSENPPVKPARSQSQKCHQKSSKETLNSGSDLFELLERCQSQRLDDQRCVLPSYFSQNKNESNYDETFKSHSNSKINETNKASPRRYFNSSVTSPPMSPEIQNQQPSNSMKMLEELLSTAGNPGKLPMLVKPLKGGYWIDCGLIDDDDEVGQSESGFNDNNNQSGELKGIEVKLETNDQARCYRQHFCGNEHSNLIGFDENHGPVLMSIKTESIANQSHLRILLRLNIGTMHEIIPTSCISDNATPLKICRLLNEQLQVEAFTPVVSPMASSLITEYDEHLLVDNFKFGVLYQKFGQIVEEQLFSNNQTSPEFEEFLSYLGEKIKLKNHKGYRGGLDIQNGHTGDAAIYEVFEDREIIFHVSTMLPFTNGDPQQLQRKRHIGNDIVAIVFQEKNTPFSPDMIASHFLHAFVVVQPHTKSTYKIGVSARSGVPFFGPALPKNGIINRNEFKHFLLTKLINAENACYKAEKFAKLEFRTRSLLLQNLVDDLQDKTKNFLGFDPLNVAPDSPVKDNSKAESAGSASRFIDSVKKAFTSKAKPQTSESTNSLPNPKKYNHTHRSSKNSNFSSNSSTLEKKSPVANSRLLHQQSLPAPKISSHHQLHQQMSAPAQSKASTNNELMQESDKSSLDSVELNDCECDRGFGSMSSSDQIKRQNSEKSKNEQDVEKEADDLRQEVTKLKCEKLDLLQQNVVCQRTLKLHRERELNLKHDLSAASQEILRLRELLKHYQSSAMTDL</sequence>
<name>A0A1J1HIJ2_9DIPT</name>
<feature type="compositionally biased region" description="Basic and acidic residues" evidence="2">
    <location>
        <begin position="666"/>
        <end position="685"/>
    </location>
</feature>
<feature type="compositionally biased region" description="Polar residues" evidence="2">
    <location>
        <begin position="618"/>
        <end position="636"/>
    </location>
</feature>
<evidence type="ECO:0000256" key="2">
    <source>
        <dbReference type="SAM" id="MobiDB-lite"/>
    </source>
</evidence>
<proteinExistence type="predicted"/>
<feature type="region of interest" description="Disordered" evidence="2">
    <location>
        <begin position="609"/>
        <end position="685"/>
    </location>
</feature>
<feature type="compositionally biased region" description="Low complexity" evidence="2">
    <location>
        <begin position="578"/>
        <end position="587"/>
    </location>
</feature>
<dbReference type="Gene3D" id="3.40.50.11210">
    <property type="entry name" value="Rap/Ran-GAP"/>
    <property type="match status" value="1"/>
</dbReference>
<dbReference type="Gene3D" id="1.25.40.10">
    <property type="entry name" value="Tetratricopeptide repeat domain"/>
    <property type="match status" value="1"/>
</dbReference>
<dbReference type="AlphaFoldDB" id="A0A1J1HIJ2"/>
<dbReference type="Proteomes" id="UP000183832">
    <property type="component" value="Unassembled WGS sequence"/>
</dbReference>
<feature type="region of interest" description="Disordered" evidence="2">
    <location>
        <begin position="16"/>
        <end position="44"/>
    </location>
</feature>
<dbReference type="PANTHER" id="PTHR15711:SF32">
    <property type="entry name" value="RAP GTPASE ACTIVATING PROTEIN 1, ISOFORM H"/>
    <property type="match status" value="1"/>
</dbReference>
<keyword evidence="1" id="KW-0343">GTPase activation</keyword>
<dbReference type="GO" id="GO:0051056">
    <property type="term" value="P:regulation of small GTPase mediated signal transduction"/>
    <property type="evidence" value="ECO:0007669"/>
    <property type="project" value="InterPro"/>
</dbReference>
<protein>
    <submittedName>
        <fullName evidence="4">CLUMA_CG001513, isoform A</fullName>
    </submittedName>
</protein>
<gene>
    <name evidence="4" type="ORF">CLUMA_CG001513</name>
</gene>
<dbReference type="InterPro" id="IPR003109">
    <property type="entry name" value="GoLoco_motif"/>
</dbReference>
<reference evidence="4 5" key="1">
    <citation type="submission" date="2015-04" db="EMBL/GenBank/DDBJ databases">
        <authorList>
            <person name="Syromyatnikov M.Y."/>
            <person name="Popov V.N."/>
        </authorList>
    </citation>
    <scope>NUCLEOTIDE SEQUENCE [LARGE SCALE GENOMIC DNA]</scope>
</reference>
<dbReference type="InterPro" id="IPR050989">
    <property type="entry name" value="Rap1_Ran_GAP"/>
</dbReference>
<dbReference type="GO" id="GO:0005737">
    <property type="term" value="C:cytoplasm"/>
    <property type="evidence" value="ECO:0007669"/>
    <property type="project" value="TreeGrafter"/>
</dbReference>
<evidence type="ECO:0000259" key="3">
    <source>
        <dbReference type="PROSITE" id="PS50085"/>
    </source>
</evidence>
<accession>A0A1J1HIJ2</accession>
<evidence type="ECO:0000313" key="5">
    <source>
        <dbReference type="Proteomes" id="UP000183832"/>
    </source>
</evidence>
<dbReference type="Pfam" id="PF02188">
    <property type="entry name" value="GoLoco"/>
    <property type="match status" value="1"/>
</dbReference>
<keyword evidence="5" id="KW-1185">Reference proteome</keyword>
<dbReference type="FunFam" id="3.40.50.11210:FF:000001">
    <property type="entry name" value="Ral GTPase-activating protein subunit alpha-1 isoform 1"/>
    <property type="match status" value="1"/>
</dbReference>
<feature type="region of interest" description="Disordered" evidence="2">
    <location>
        <begin position="549"/>
        <end position="593"/>
    </location>
</feature>
<organism evidence="4 5">
    <name type="scientific">Clunio marinus</name>
    <dbReference type="NCBI Taxonomy" id="568069"/>
    <lineage>
        <taxon>Eukaryota</taxon>
        <taxon>Metazoa</taxon>
        <taxon>Ecdysozoa</taxon>
        <taxon>Arthropoda</taxon>
        <taxon>Hexapoda</taxon>
        <taxon>Insecta</taxon>
        <taxon>Pterygota</taxon>
        <taxon>Neoptera</taxon>
        <taxon>Endopterygota</taxon>
        <taxon>Diptera</taxon>
        <taxon>Nematocera</taxon>
        <taxon>Chironomoidea</taxon>
        <taxon>Chironomidae</taxon>
        <taxon>Clunio</taxon>
    </lineage>
</organism>
<evidence type="ECO:0000256" key="1">
    <source>
        <dbReference type="ARBA" id="ARBA00022468"/>
    </source>
</evidence>
<dbReference type="EMBL" id="CVRI01000004">
    <property type="protein sequence ID" value="CRK87723.1"/>
    <property type="molecule type" value="Genomic_DNA"/>
</dbReference>
<dbReference type="SUPFAM" id="SSF111347">
    <property type="entry name" value="Rap/Ran-GAP"/>
    <property type="match status" value="1"/>
</dbReference>
<dbReference type="OrthoDB" id="2499658at2759"/>
<dbReference type="STRING" id="568069.A0A1J1HIJ2"/>
<feature type="compositionally biased region" description="Polar residues" evidence="2">
    <location>
        <begin position="86"/>
        <end position="120"/>
    </location>
</feature>
<dbReference type="PANTHER" id="PTHR15711">
    <property type="entry name" value="RAP GTPASE-ACTIVATING PROTEIN"/>
    <property type="match status" value="1"/>
</dbReference>
<dbReference type="PROSITE" id="PS50877">
    <property type="entry name" value="GOLOCO"/>
    <property type="match status" value="1"/>
</dbReference>
<dbReference type="Pfam" id="PF02145">
    <property type="entry name" value="Rap_GAP"/>
    <property type="match status" value="1"/>
</dbReference>
<evidence type="ECO:0000313" key="4">
    <source>
        <dbReference type="EMBL" id="CRK87723.1"/>
    </source>
</evidence>
<dbReference type="Gene3D" id="6.10.140.210">
    <property type="match status" value="1"/>
</dbReference>
<dbReference type="InterPro" id="IPR000331">
    <property type="entry name" value="Rap/Ran_GAP_dom"/>
</dbReference>
<feature type="domain" description="Rap-GAP" evidence="3">
    <location>
        <begin position="290"/>
        <end position="501"/>
    </location>
</feature>
<feature type="compositionally biased region" description="Polar residues" evidence="2">
    <location>
        <begin position="553"/>
        <end position="565"/>
    </location>
</feature>
<dbReference type="GO" id="GO:0005096">
    <property type="term" value="F:GTPase activator activity"/>
    <property type="evidence" value="ECO:0007669"/>
    <property type="project" value="UniProtKB-KW"/>
</dbReference>
<dbReference type="PROSITE" id="PS50085">
    <property type="entry name" value="RAPGAP"/>
    <property type="match status" value="1"/>
</dbReference>
<dbReference type="Pfam" id="PF21022">
    <property type="entry name" value="Rap-GAP_dimer"/>
    <property type="match status" value="1"/>
</dbReference>